<sequence>MVIGAGVPTVVAVALLTGCGASAVRVDGARDAARVFERALALREFAAACELLAPQTRTQLEHDEQQRCAQALERQELPVSAAVGTTEVYGRMALVHAERDALFLSQFTGGWRVVAAGCTPQGDQPYRCSLKGG</sequence>
<keyword evidence="2" id="KW-1185">Reference proteome</keyword>
<evidence type="ECO:0000313" key="1">
    <source>
        <dbReference type="EMBL" id="OLZ69654.1"/>
    </source>
</evidence>
<dbReference type="EMBL" id="MQUR01000016">
    <property type="protein sequence ID" value="OLZ69654.1"/>
    <property type="molecule type" value="Genomic_DNA"/>
</dbReference>
<evidence type="ECO:0000313" key="2">
    <source>
        <dbReference type="Proteomes" id="UP000187151"/>
    </source>
</evidence>
<proteinExistence type="predicted"/>
<organism evidence="1 2">
    <name type="scientific">Streptomyces amritsarensis</name>
    <dbReference type="NCBI Taxonomy" id="681158"/>
    <lineage>
        <taxon>Bacteria</taxon>
        <taxon>Bacillati</taxon>
        <taxon>Actinomycetota</taxon>
        <taxon>Actinomycetes</taxon>
        <taxon>Kitasatosporales</taxon>
        <taxon>Streptomycetaceae</taxon>
        <taxon>Streptomyces</taxon>
    </lineage>
</organism>
<comment type="caution">
    <text evidence="1">The sequence shown here is derived from an EMBL/GenBank/DDBJ whole genome shotgun (WGS) entry which is preliminary data.</text>
</comment>
<name>A0ABX3G9A8_9ACTN</name>
<dbReference type="RefSeq" id="WP_076043820.1">
    <property type="nucleotide sequence ID" value="NZ_MQUR01000016.1"/>
</dbReference>
<dbReference type="Proteomes" id="UP000187151">
    <property type="component" value="Unassembled WGS sequence"/>
</dbReference>
<evidence type="ECO:0008006" key="3">
    <source>
        <dbReference type="Google" id="ProtNLM"/>
    </source>
</evidence>
<protein>
    <recommendedName>
        <fullName evidence="3">Lipoprotein</fullName>
    </recommendedName>
</protein>
<gene>
    <name evidence="1" type="ORF">AVW11_10015</name>
</gene>
<accession>A0ABX3G9A8</accession>
<reference evidence="1 2" key="1">
    <citation type="submission" date="2016-01" db="EMBL/GenBank/DDBJ databases">
        <title>Streptomyces amritsarensis strain MTCC 11845 genome sequencing and assembly.</title>
        <authorList>
            <person name="Sharma D."/>
            <person name="Nair G.R."/>
            <person name="Kaur G."/>
            <person name="Manhas R.K."/>
            <person name="Mayilraj S."/>
        </authorList>
    </citation>
    <scope>NUCLEOTIDE SEQUENCE [LARGE SCALE GENOMIC DNA]</scope>
    <source>
        <strain evidence="1 2">MTCC 11845</strain>
    </source>
</reference>